<evidence type="ECO:0000313" key="1">
    <source>
        <dbReference type="EMBL" id="MPM52832.1"/>
    </source>
</evidence>
<comment type="caution">
    <text evidence="1">The sequence shown here is derived from an EMBL/GenBank/DDBJ whole genome shotgun (WGS) entry which is preliminary data.</text>
</comment>
<organism evidence="1">
    <name type="scientific">bioreactor metagenome</name>
    <dbReference type="NCBI Taxonomy" id="1076179"/>
    <lineage>
        <taxon>unclassified sequences</taxon>
        <taxon>metagenomes</taxon>
        <taxon>ecological metagenomes</taxon>
    </lineage>
</organism>
<dbReference type="AlphaFoldDB" id="A0A645AHZ0"/>
<accession>A0A645AHZ0</accession>
<reference evidence="1" key="1">
    <citation type="submission" date="2019-08" db="EMBL/GenBank/DDBJ databases">
        <authorList>
            <person name="Kucharzyk K."/>
            <person name="Murdoch R.W."/>
            <person name="Higgins S."/>
            <person name="Loffler F."/>
        </authorList>
    </citation>
    <scope>NUCLEOTIDE SEQUENCE</scope>
</reference>
<sequence length="161" mass="18125">MRNHRRNDGRKAAKKLRIIFSNEQVDARAARGNDDVPVALAELLFIFALDQRGSNSGLLRVSKTEPDQGFSQRLEAALLKIGHKRWRKARNYGMLSHKQRFYALRSVRNLLGVLRADNEALAAENALLADDMRLIGGEANRVDRAVANALIAVFAVRLFQF</sequence>
<proteinExistence type="predicted"/>
<protein>
    <submittedName>
        <fullName evidence="1">Uncharacterized protein</fullName>
    </submittedName>
</protein>
<gene>
    <name evidence="1" type="ORF">SDC9_99595</name>
</gene>
<dbReference type="EMBL" id="VSSQ01014045">
    <property type="protein sequence ID" value="MPM52832.1"/>
    <property type="molecule type" value="Genomic_DNA"/>
</dbReference>
<name>A0A645AHZ0_9ZZZZ</name>